<reference evidence="3 4" key="1">
    <citation type="submission" date="2024-02" db="EMBL/GenBank/DDBJ databases">
        <title>A novel Wenzhouxiangellaceae bacterium, isolated from coastal sediments.</title>
        <authorList>
            <person name="Du Z.-J."/>
            <person name="Ye Y.-Q."/>
            <person name="Zhang X.-Y."/>
        </authorList>
    </citation>
    <scope>NUCLEOTIDE SEQUENCE [LARGE SCALE GENOMIC DNA]</scope>
    <source>
        <strain evidence="3 4">CH-27</strain>
    </source>
</reference>
<protein>
    <submittedName>
        <fullName evidence="3">DUF3450 family protein</fullName>
    </submittedName>
</protein>
<dbReference type="Pfam" id="PF11932">
    <property type="entry name" value="DUF3450"/>
    <property type="match status" value="1"/>
</dbReference>
<dbReference type="EMBL" id="JAZHOG010000008">
    <property type="protein sequence ID" value="MEJ8568425.1"/>
    <property type="molecule type" value="Genomic_DNA"/>
</dbReference>
<keyword evidence="2" id="KW-0732">Signal</keyword>
<evidence type="ECO:0000313" key="4">
    <source>
        <dbReference type="Proteomes" id="UP001359886"/>
    </source>
</evidence>
<sequence>MTRSYRHSILACALLTAGGHSAAIAQDVGEDASTELARRLIEIRGHVEELQAELNLRREEHKNRMAFLTAQQTELEANRDRESLRIAQLEIELDEMREQVAAAGDSSDVLAPVVLDRVTDLREAVRSGFPFKVQERLAELEEIEVQLNTGVITAQRAFNRLWAFIEDELRISRENAIYTQSIELDGENVLVDIAKLGNAMMYFRTREHEYGRAVETPAGWRFERLVSPGEQEQVALLFDSLRKQIRQGYFELPNALPEMSS</sequence>
<keyword evidence="1" id="KW-0175">Coiled coil</keyword>
<feature type="coiled-coil region" evidence="1">
    <location>
        <begin position="51"/>
        <end position="106"/>
    </location>
</feature>
<feature type="chain" id="PRO_5043690302" evidence="2">
    <location>
        <begin position="23"/>
        <end position="261"/>
    </location>
</feature>
<gene>
    <name evidence="3" type="ORF">V3330_12385</name>
</gene>
<evidence type="ECO:0000256" key="2">
    <source>
        <dbReference type="SAM" id="SignalP"/>
    </source>
</evidence>
<accession>A0AAW9RHU5</accession>
<keyword evidence="4" id="KW-1185">Reference proteome</keyword>
<proteinExistence type="predicted"/>
<dbReference type="AlphaFoldDB" id="A0AAW9RHU5"/>
<name>A0AAW9RHU5_9GAMM</name>
<evidence type="ECO:0000313" key="3">
    <source>
        <dbReference type="EMBL" id="MEJ8568425.1"/>
    </source>
</evidence>
<dbReference type="Proteomes" id="UP001359886">
    <property type="component" value="Unassembled WGS sequence"/>
</dbReference>
<dbReference type="InterPro" id="IPR016866">
    <property type="entry name" value="UCP028069"/>
</dbReference>
<organism evidence="3 4">
    <name type="scientific">Elongatibacter sediminis</name>
    <dbReference type="NCBI Taxonomy" id="3119006"/>
    <lineage>
        <taxon>Bacteria</taxon>
        <taxon>Pseudomonadati</taxon>
        <taxon>Pseudomonadota</taxon>
        <taxon>Gammaproteobacteria</taxon>
        <taxon>Chromatiales</taxon>
        <taxon>Wenzhouxiangellaceae</taxon>
        <taxon>Elongatibacter</taxon>
    </lineage>
</organism>
<comment type="caution">
    <text evidence="3">The sequence shown here is derived from an EMBL/GenBank/DDBJ whole genome shotgun (WGS) entry which is preliminary data.</text>
</comment>
<evidence type="ECO:0000256" key="1">
    <source>
        <dbReference type="SAM" id="Coils"/>
    </source>
</evidence>
<feature type="signal peptide" evidence="2">
    <location>
        <begin position="1"/>
        <end position="22"/>
    </location>
</feature>
<dbReference type="RefSeq" id="WP_354695749.1">
    <property type="nucleotide sequence ID" value="NZ_JAZHOG010000008.1"/>
</dbReference>